<evidence type="ECO:0000256" key="5">
    <source>
        <dbReference type="ARBA" id="ARBA00023163"/>
    </source>
</evidence>
<dbReference type="SMART" id="SM00448">
    <property type="entry name" value="REC"/>
    <property type="match status" value="1"/>
</dbReference>
<organism evidence="8 9">
    <name type="scientific">Cohnella fermenti</name>
    <dbReference type="NCBI Taxonomy" id="2565925"/>
    <lineage>
        <taxon>Bacteria</taxon>
        <taxon>Bacillati</taxon>
        <taxon>Bacillota</taxon>
        <taxon>Bacilli</taxon>
        <taxon>Bacillales</taxon>
        <taxon>Paenibacillaceae</taxon>
        <taxon>Cohnella</taxon>
    </lineage>
</organism>
<dbReference type="SUPFAM" id="SSF46894">
    <property type="entry name" value="C-terminal effector domain of the bipartite response regulators"/>
    <property type="match status" value="1"/>
</dbReference>
<dbReference type="InterPro" id="IPR036388">
    <property type="entry name" value="WH-like_DNA-bd_sf"/>
</dbReference>
<keyword evidence="2" id="KW-0902">Two-component regulatory system</keyword>
<evidence type="ECO:0000256" key="3">
    <source>
        <dbReference type="ARBA" id="ARBA00023015"/>
    </source>
</evidence>
<evidence type="ECO:0000256" key="2">
    <source>
        <dbReference type="ARBA" id="ARBA00023012"/>
    </source>
</evidence>
<keyword evidence="4" id="KW-0238">DNA-binding</keyword>
<dbReference type="Gene3D" id="1.10.10.10">
    <property type="entry name" value="Winged helix-like DNA-binding domain superfamily/Winged helix DNA-binding domain"/>
    <property type="match status" value="1"/>
</dbReference>
<dbReference type="SUPFAM" id="SSF52172">
    <property type="entry name" value="CheY-like"/>
    <property type="match status" value="1"/>
</dbReference>
<name>A0A4S4C813_9BACL</name>
<dbReference type="InterPro" id="IPR016032">
    <property type="entry name" value="Sig_transdc_resp-reg_C-effctor"/>
</dbReference>
<dbReference type="InterPro" id="IPR051677">
    <property type="entry name" value="AfsR-DnrI-RedD_regulator"/>
</dbReference>
<dbReference type="Pfam" id="PF03704">
    <property type="entry name" value="BTAD"/>
    <property type="match status" value="1"/>
</dbReference>
<dbReference type="InterPro" id="IPR005158">
    <property type="entry name" value="BTAD"/>
</dbReference>
<evidence type="ECO:0000313" key="8">
    <source>
        <dbReference type="EMBL" id="THF84125.1"/>
    </source>
</evidence>
<comment type="caution">
    <text evidence="8">The sequence shown here is derived from an EMBL/GenBank/DDBJ whole genome shotgun (WGS) entry which is preliminary data.</text>
</comment>
<dbReference type="InterPro" id="IPR001789">
    <property type="entry name" value="Sig_transdc_resp-reg_receiver"/>
</dbReference>
<keyword evidence="3" id="KW-0805">Transcription regulation</keyword>
<dbReference type="OrthoDB" id="3190595at2"/>
<dbReference type="GO" id="GO:0003677">
    <property type="term" value="F:DNA binding"/>
    <property type="evidence" value="ECO:0007669"/>
    <property type="project" value="UniProtKB-KW"/>
</dbReference>
<dbReference type="Pfam" id="PF00072">
    <property type="entry name" value="Response_reg"/>
    <property type="match status" value="1"/>
</dbReference>
<feature type="modified residue" description="4-aspartylphosphate" evidence="6">
    <location>
        <position position="53"/>
    </location>
</feature>
<dbReference type="InterPro" id="IPR001867">
    <property type="entry name" value="OmpR/PhoB-type_DNA-bd"/>
</dbReference>
<dbReference type="PANTHER" id="PTHR35807">
    <property type="entry name" value="TRANSCRIPTIONAL REGULATOR REDD-RELATED"/>
    <property type="match status" value="1"/>
</dbReference>
<dbReference type="GO" id="GO:0000160">
    <property type="term" value="P:phosphorelay signal transduction system"/>
    <property type="evidence" value="ECO:0007669"/>
    <property type="project" value="UniProtKB-KW"/>
</dbReference>
<dbReference type="AlphaFoldDB" id="A0A4S4C813"/>
<dbReference type="Proteomes" id="UP000310636">
    <property type="component" value="Unassembled WGS sequence"/>
</dbReference>
<dbReference type="Gene3D" id="1.25.40.10">
    <property type="entry name" value="Tetratricopeptide repeat domain"/>
    <property type="match status" value="1"/>
</dbReference>
<evidence type="ECO:0000256" key="6">
    <source>
        <dbReference type="PROSITE-ProRule" id="PRU00169"/>
    </source>
</evidence>
<feature type="domain" description="Response regulatory" evidence="7">
    <location>
        <begin position="2"/>
        <end position="116"/>
    </location>
</feature>
<dbReference type="InterPro" id="IPR011990">
    <property type="entry name" value="TPR-like_helical_dom_sf"/>
</dbReference>
<keyword evidence="5" id="KW-0804">Transcription</keyword>
<evidence type="ECO:0000256" key="4">
    <source>
        <dbReference type="ARBA" id="ARBA00023125"/>
    </source>
</evidence>
<gene>
    <name evidence="8" type="ORF">E6C55_02125</name>
</gene>
<dbReference type="GO" id="GO:0006355">
    <property type="term" value="P:regulation of DNA-templated transcription"/>
    <property type="evidence" value="ECO:0007669"/>
    <property type="project" value="InterPro"/>
</dbReference>
<sequence>MRAILVDDESLALRGLENQLRKIGGTDIVGTYQNPLEALEAAALSKPDVVFLDIEMPEIGGIEAALGFQNLSPSPQIVFVTAYEEYAVKAFELEALDYVLKPCRTERLALTLQRVAERIQSAPASPPEAPSKGTVRCLGRLQVETGPDESLSWRTAKSQELFSYLLLRQGQPARKDVLVDILWPESDPKKAYTQLYTSIYQLRRTLEAANLPLRIVNSGNSYSLARGGLETDAEEWERRLGTETDIASLAVEEYEEIMNINRGELLEDSGYLWAEQERERLSSLWFHHAKRLAAKHEEKGDTIMAAAWYNRILQRFPYSEEAYLALMELYARLGERSLVEQHYKSLCAATDSEFGTEPSAEIQAWYRNWRRD</sequence>
<comment type="similarity">
    <text evidence="1">Belongs to the AfsR/DnrI/RedD regulatory family.</text>
</comment>
<dbReference type="SMART" id="SM00862">
    <property type="entry name" value="Trans_reg_C"/>
    <property type="match status" value="1"/>
</dbReference>
<dbReference type="RefSeq" id="WP_136368127.1">
    <property type="nucleotide sequence ID" value="NZ_SSOB01000002.1"/>
</dbReference>
<proteinExistence type="inferred from homology"/>
<dbReference type="PROSITE" id="PS50110">
    <property type="entry name" value="RESPONSE_REGULATORY"/>
    <property type="match status" value="1"/>
</dbReference>
<evidence type="ECO:0000259" key="7">
    <source>
        <dbReference type="PROSITE" id="PS50110"/>
    </source>
</evidence>
<dbReference type="EMBL" id="SSOB01000002">
    <property type="protein sequence ID" value="THF84125.1"/>
    <property type="molecule type" value="Genomic_DNA"/>
</dbReference>
<accession>A0A4S4C813</accession>
<dbReference type="Gene3D" id="3.40.50.2300">
    <property type="match status" value="1"/>
</dbReference>
<reference evidence="8 9" key="1">
    <citation type="submission" date="2019-04" db="EMBL/GenBank/DDBJ databases">
        <title>Cohnella sp. nov. isolated from preserved vegetables.</title>
        <authorList>
            <person name="Lin S.-Y."/>
            <person name="Hung M.-H."/>
            <person name="Young C.-C."/>
        </authorList>
    </citation>
    <scope>NUCLEOTIDE SEQUENCE [LARGE SCALE GENOMIC DNA]</scope>
    <source>
        <strain evidence="8 9">CC-MHH1044</strain>
    </source>
</reference>
<keyword evidence="9" id="KW-1185">Reference proteome</keyword>
<dbReference type="SUPFAM" id="SSF48452">
    <property type="entry name" value="TPR-like"/>
    <property type="match status" value="1"/>
</dbReference>
<dbReference type="InterPro" id="IPR011006">
    <property type="entry name" value="CheY-like_superfamily"/>
</dbReference>
<dbReference type="PANTHER" id="PTHR35807:SF2">
    <property type="entry name" value="TRANSCRIPTIONAL ACTIVATOR DOMAIN"/>
    <property type="match status" value="1"/>
</dbReference>
<evidence type="ECO:0000313" key="9">
    <source>
        <dbReference type="Proteomes" id="UP000310636"/>
    </source>
</evidence>
<keyword evidence="6" id="KW-0597">Phosphoprotein</keyword>
<dbReference type="SMART" id="SM01043">
    <property type="entry name" value="BTAD"/>
    <property type="match status" value="1"/>
</dbReference>
<evidence type="ECO:0000256" key="1">
    <source>
        <dbReference type="ARBA" id="ARBA00005820"/>
    </source>
</evidence>
<protein>
    <submittedName>
        <fullName evidence="8">Response regulator</fullName>
    </submittedName>
</protein>